<evidence type="ECO:0000313" key="2">
    <source>
        <dbReference type="Proteomes" id="UP001524587"/>
    </source>
</evidence>
<sequence>MNEFSLAGFAAHLAEITVEAEHETRYGLEEAARIVEAEAKAEIGTYQGQAGPFDPWAELADATKADRVRQGFTENDPLLRTGEMRDSIEHTVQGKTAYVGTDNQIAVYQELGTERIPPRSFLGGAAFRKAPEVAEIIGGRFIAALTGQAIPSGSLHIPHSGEGVSD</sequence>
<dbReference type="Proteomes" id="UP001524587">
    <property type="component" value="Unassembled WGS sequence"/>
</dbReference>
<evidence type="ECO:0008006" key="3">
    <source>
        <dbReference type="Google" id="ProtNLM"/>
    </source>
</evidence>
<dbReference type="RefSeq" id="WP_422865352.1">
    <property type="nucleotide sequence ID" value="NZ_JAMSKV010000017.1"/>
</dbReference>
<keyword evidence="2" id="KW-1185">Reference proteome</keyword>
<accession>A0ABT1WAU8</accession>
<comment type="caution">
    <text evidence="1">The sequence shown here is derived from an EMBL/GenBank/DDBJ whole genome shotgun (WGS) entry which is preliminary data.</text>
</comment>
<gene>
    <name evidence="1" type="ORF">NFI95_15570</name>
</gene>
<dbReference type="EMBL" id="JAMSKV010000017">
    <property type="protein sequence ID" value="MCQ8279863.1"/>
    <property type="molecule type" value="Genomic_DNA"/>
</dbReference>
<name>A0ABT1WAU8_9PROT</name>
<protein>
    <recommendedName>
        <fullName evidence="3">HK97 gp10 family phage protein</fullName>
    </recommendedName>
</protein>
<reference evidence="1 2" key="1">
    <citation type="submission" date="2022-06" db="EMBL/GenBank/DDBJ databases">
        <title>Endosaccharibacter gen. nov., sp. nov., endophytic bacteria isolated from sugarcane.</title>
        <authorList>
            <person name="Pitiwittayakul N."/>
            <person name="Yukphan P."/>
            <person name="Charoenyingcharoen P."/>
            <person name="Tanasupawat S."/>
        </authorList>
    </citation>
    <scope>NUCLEOTIDE SEQUENCE [LARGE SCALE GENOMIC DNA]</scope>
    <source>
        <strain evidence="1 2">KSS8</strain>
    </source>
</reference>
<organism evidence="1 2">
    <name type="scientific">Endosaccharibacter trunci</name>
    <dbReference type="NCBI Taxonomy" id="2812733"/>
    <lineage>
        <taxon>Bacteria</taxon>
        <taxon>Pseudomonadati</taxon>
        <taxon>Pseudomonadota</taxon>
        <taxon>Alphaproteobacteria</taxon>
        <taxon>Acetobacterales</taxon>
        <taxon>Acetobacteraceae</taxon>
        <taxon>Endosaccharibacter</taxon>
    </lineage>
</organism>
<proteinExistence type="predicted"/>
<evidence type="ECO:0000313" key="1">
    <source>
        <dbReference type="EMBL" id="MCQ8279863.1"/>
    </source>
</evidence>